<evidence type="ECO:0000256" key="1">
    <source>
        <dbReference type="SAM" id="MobiDB-lite"/>
    </source>
</evidence>
<dbReference type="Proteomes" id="UP000530660">
    <property type="component" value="Unassembled WGS sequence"/>
</dbReference>
<gene>
    <name evidence="2" type="ORF">F1559_003298</name>
</gene>
<evidence type="ECO:0000313" key="2">
    <source>
        <dbReference type="EMBL" id="KAF6003884.1"/>
    </source>
</evidence>
<feature type="compositionally biased region" description="Low complexity" evidence="1">
    <location>
        <begin position="1"/>
        <end position="15"/>
    </location>
</feature>
<proteinExistence type="predicted"/>
<dbReference type="OrthoDB" id="10651037at2759"/>
<comment type="caution">
    <text evidence="2">The sequence shown here is derived from an EMBL/GenBank/DDBJ whole genome shotgun (WGS) entry which is preliminary data.</text>
</comment>
<dbReference type="AlphaFoldDB" id="A0A7J7IMT1"/>
<feature type="region of interest" description="Disordered" evidence="1">
    <location>
        <begin position="1"/>
        <end position="29"/>
    </location>
</feature>
<organism evidence="2 3">
    <name type="scientific">Cyanidiococcus yangmingshanensis</name>
    <dbReference type="NCBI Taxonomy" id="2690220"/>
    <lineage>
        <taxon>Eukaryota</taxon>
        <taxon>Rhodophyta</taxon>
        <taxon>Bangiophyceae</taxon>
        <taxon>Cyanidiales</taxon>
        <taxon>Cyanidiaceae</taxon>
        <taxon>Cyanidiococcus</taxon>
    </lineage>
</organism>
<evidence type="ECO:0000313" key="3">
    <source>
        <dbReference type="Proteomes" id="UP000530660"/>
    </source>
</evidence>
<name>A0A7J7IMT1_9RHOD</name>
<keyword evidence="3" id="KW-1185">Reference proteome</keyword>
<reference evidence="2 3" key="1">
    <citation type="journal article" date="2020" name="J. Phycol.">
        <title>Comparative genome analysis reveals Cyanidiococcus gen. nov., a new extremophilic red algal genus sister to Cyanidioschyzon (Cyanidioschyzonaceae, Rhodophyta).</title>
        <authorList>
            <person name="Liu S.-L."/>
            <person name="Chiang Y.-R."/>
            <person name="Yoon H.S."/>
            <person name="Fu H.-Y."/>
        </authorList>
    </citation>
    <scope>NUCLEOTIDE SEQUENCE [LARGE SCALE GENOMIC DNA]</scope>
    <source>
        <strain evidence="2 3">THAL066</strain>
    </source>
</reference>
<protein>
    <submittedName>
        <fullName evidence="2">Uncharacterized protein</fullName>
    </submittedName>
</protein>
<dbReference type="EMBL" id="VWRR01000005">
    <property type="protein sequence ID" value="KAF6003884.1"/>
    <property type="molecule type" value="Genomic_DNA"/>
</dbReference>
<accession>A0A7J7IMT1</accession>
<sequence length="334" mass="36417">MVTRQPPGSSAFPSSGGTGEAFEERSANVPGAAAGATSLLQRRRALLRRRIRRLSTRIVAILGEHFEACSTDWPSENQWPGVRLWYDLGRRLAALLGRPFPSWLRTVRSAASVAPGPTSFQQFTIYEETLLPEGVSSTRRSTAVAEGATVSKGVATAASSHVLAEQRYPRSSTLQLEPFHTPSSGSLSISESSTAVLVVTDRAAQTETIPATTVFKEAPNLLMEHGVAKSQYSISERDRIPEWRAAINRRQSLAVATQTEEKGSIATVWSEHSAARNWESAQIQLPTGNARHNKPYSAGRLSSDLAIFPNWGYVSYRVEHDIMWSAQRSALGSA</sequence>